<proteinExistence type="predicted"/>
<protein>
    <submittedName>
        <fullName evidence="2">Uncharacterized protein</fullName>
    </submittedName>
</protein>
<reference evidence="3" key="1">
    <citation type="submission" date="2024-04" db="EMBL/GenBank/DDBJ databases">
        <authorList>
            <person name="Shaw F."/>
            <person name="Minotto A."/>
        </authorList>
    </citation>
    <scope>NUCLEOTIDE SEQUENCE [LARGE SCALE GENOMIC DNA]</scope>
</reference>
<evidence type="ECO:0000313" key="2">
    <source>
        <dbReference type="EMBL" id="CAL1705780.1"/>
    </source>
</evidence>
<gene>
    <name evidence="2" type="ORF">GFSPODELE1_LOCUS5582</name>
</gene>
<feature type="compositionally biased region" description="Polar residues" evidence="1">
    <location>
        <begin position="144"/>
        <end position="158"/>
    </location>
</feature>
<evidence type="ECO:0000313" key="3">
    <source>
        <dbReference type="Proteomes" id="UP001497453"/>
    </source>
</evidence>
<dbReference type="EMBL" id="OZ037946">
    <property type="protein sequence ID" value="CAL1705780.1"/>
    <property type="molecule type" value="Genomic_DNA"/>
</dbReference>
<accession>A0ABP1DD58</accession>
<organism evidence="2 3">
    <name type="scientific">Somion occarium</name>
    <dbReference type="NCBI Taxonomy" id="3059160"/>
    <lineage>
        <taxon>Eukaryota</taxon>
        <taxon>Fungi</taxon>
        <taxon>Dikarya</taxon>
        <taxon>Basidiomycota</taxon>
        <taxon>Agaricomycotina</taxon>
        <taxon>Agaricomycetes</taxon>
        <taxon>Polyporales</taxon>
        <taxon>Cerrenaceae</taxon>
        <taxon>Somion</taxon>
    </lineage>
</organism>
<feature type="region of interest" description="Disordered" evidence="1">
    <location>
        <begin position="118"/>
        <end position="158"/>
    </location>
</feature>
<keyword evidence="3" id="KW-1185">Reference proteome</keyword>
<evidence type="ECO:0000256" key="1">
    <source>
        <dbReference type="SAM" id="MobiDB-lite"/>
    </source>
</evidence>
<feature type="compositionally biased region" description="Low complexity" evidence="1">
    <location>
        <begin position="9"/>
        <end position="21"/>
    </location>
</feature>
<feature type="compositionally biased region" description="Low complexity" evidence="1">
    <location>
        <begin position="123"/>
        <end position="140"/>
    </location>
</feature>
<feature type="region of interest" description="Disordered" evidence="1">
    <location>
        <begin position="1"/>
        <end position="21"/>
    </location>
</feature>
<dbReference type="Proteomes" id="UP001497453">
    <property type="component" value="Chromosome 3"/>
</dbReference>
<name>A0ABP1DD58_9APHY</name>
<sequence length="158" mass="16917">MATSSDSTSKPYRSQYYSSSSPSVFFQGTALQNQRTHLDTRFVPRVRPSGLRSRFYKAITRLKGVRVGRPSVKPALRLRGLFKQRSNNSSGCSFYSLTSLSTLDFALMSQIGLSSIESTPDVSASTTSTTLTKSASSALAVDDTNGNGSSASHAPSST</sequence>